<reference evidence="4" key="1">
    <citation type="submission" date="2021-12" db="EMBL/GenBank/DDBJ databases">
        <authorList>
            <person name="Rodrigo-Torres L."/>
            <person name="Arahal R. D."/>
            <person name="Lucena T."/>
        </authorList>
    </citation>
    <scope>NUCLEOTIDE SEQUENCE</scope>
    <source>
        <strain evidence="4">CECT 8419</strain>
    </source>
</reference>
<keyword evidence="5" id="KW-1185">Reference proteome</keyword>
<organism evidence="4 5">
    <name type="scientific">Neolewinella maritima</name>
    <dbReference type="NCBI Taxonomy" id="1383882"/>
    <lineage>
        <taxon>Bacteria</taxon>
        <taxon>Pseudomonadati</taxon>
        <taxon>Bacteroidota</taxon>
        <taxon>Saprospiria</taxon>
        <taxon>Saprospirales</taxon>
        <taxon>Lewinellaceae</taxon>
        <taxon>Neolewinella</taxon>
    </lineage>
</organism>
<accession>A0ABM9B4G0</accession>
<evidence type="ECO:0000259" key="2">
    <source>
        <dbReference type="Pfam" id="PF12904"/>
    </source>
</evidence>
<dbReference type="EMBL" id="CAKLPZ010000004">
    <property type="protein sequence ID" value="CAH1002226.1"/>
    <property type="molecule type" value="Genomic_DNA"/>
</dbReference>
<dbReference type="Proteomes" id="UP000837803">
    <property type="component" value="Unassembled WGS sequence"/>
</dbReference>
<dbReference type="Gene3D" id="3.20.20.80">
    <property type="entry name" value="Glycosidases"/>
    <property type="match status" value="1"/>
</dbReference>
<evidence type="ECO:0008006" key="6">
    <source>
        <dbReference type="Google" id="ProtNLM"/>
    </source>
</evidence>
<feature type="domain" description="Apiosidase-like catalytic" evidence="3">
    <location>
        <begin position="30"/>
        <end position="349"/>
    </location>
</feature>
<sequence>MLLFLRLLLFTCGPALLLSQTRLAVSDEGSHIVNTITGQPFFYLGDTAWELLHRTDEEEARMYLTDRAKKGFNVVQTVVLAELEGLTAPNSYGELPLVDQDPTQWNEAYFTYVDRVAEMADSLGIFLGLLPTWGDKFNQKWGVGPEVFTPENAETYGRMLGERYRDHNVIWILGGDRNPENEEDFAIIRAMAAGLETAVGNLQLLTYHPQGGYKSSDFFAEDEWVDFHMFQSGHGRRDDKQNYDFPREVRQAVPDKPVVNGEPAYEDHPVNWRPVNGWFDDFDTRQAAYWSVLSGTAGHTFGNHNIWQMWQPGRAPISSARTPWKEAVHYPGVAQMGHLRKLMESLPYYDMHPDWDLLNNAPNSSGRETVVAHTEDMTHLLAYTPYGDELRVDADQLPTPATYTWFNPRSGERIPFTPEEAGNELVLDPPLDPTRGNDWVLIVSR</sequence>
<dbReference type="Pfam" id="PF13204">
    <property type="entry name" value="Apiosidase"/>
    <property type="match status" value="1"/>
</dbReference>
<evidence type="ECO:0000256" key="1">
    <source>
        <dbReference type="SAM" id="SignalP"/>
    </source>
</evidence>
<dbReference type="PANTHER" id="PTHR37836:SF3">
    <property type="entry name" value="ENDOGLUCANASE"/>
    <property type="match status" value="1"/>
</dbReference>
<dbReference type="InterPro" id="IPR024749">
    <property type="entry name" value="Collagen-bd_put"/>
</dbReference>
<proteinExistence type="predicted"/>
<feature type="signal peptide" evidence="1">
    <location>
        <begin position="1"/>
        <end position="24"/>
    </location>
</feature>
<dbReference type="PANTHER" id="PTHR37836">
    <property type="entry name" value="LMO1036 PROTEIN"/>
    <property type="match status" value="1"/>
</dbReference>
<feature type="chain" id="PRO_5045471693" description="DUF4038 domain-containing protein" evidence="1">
    <location>
        <begin position="25"/>
        <end position="445"/>
    </location>
</feature>
<feature type="domain" description="Putative collagen-binding" evidence="2">
    <location>
        <begin position="353"/>
        <end position="443"/>
    </location>
</feature>
<dbReference type="InterPro" id="IPR017853">
    <property type="entry name" value="GH"/>
</dbReference>
<dbReference type="SUPFAM" id="SSF51445">
    <property type="entry name" value="(Trans)glycosidases"/>
    <property type="match status" value="1"/>
</dbReference>
<keyword evidence="1" id="KW-0732">Signal</keyword>
<evidence type="ECO:0000313" key="4">
    <source>
        <dbReference type="EMBL" id="CAH1002226.1"/>
    </source>
</evidence>
<evidence type="ECO:0000259" key="3">
    <source>
        <dbReference type="Pfam" id="PF13204"/>
    </source>
</evidence>
<evidence type="ECO:0000313" key="5">
    <source>
        <dbReference type="Proteomes" id="UP000837803"/>
    </source>
</evidence>
<gene>
    <name evidence="4" type="ORF">LEM8419_03143</name>
</gene>
<dbReference type="Pfam" id="PF12904">
    <property type="entry name" value="Collagen_bind_2"/>
    <property type="match status" value="1"/>
</dbReference>
<dbReference type="InterPro" id="IPR025277">
    <property type="entry name" value="Apiosidase-like_cat_dom"/>
</dbReference>
<name>A0ABM9B4G0_9BACT</name>
<comment type="caution">
    <text evidence="4">The sequence shown here is derived from an EMBL/GenBank/DDBJ whole genome shotgun (WGS) entry which is preliminary data.</text>
</comment>
<protein>
    <recommendedName>
        <fullName evidence="6">DUF4038 domain-containing protein</fullName>
    </recommendedName>
</protein>